<evidence type="ECO:0000313" key="2">
    <source>
        <dbReference type="EMBL" id="MFD2185923.1"/>
    </source>
</evidence>
<organism evidence="2 3">
    <name type="scientific">Aquimarina celericrescens</name>
    <dbReference type="NCBI Taxonomy" id="1964542"/>
    <lineage>
        <taxon>Bacteria</taxon>
        <taxon>Pseudomonadati</taxon>
        <taxon>Bacteroidota</taxon>
        <taxon>Flavobacteriia</taxon>
        <taxon>Flavobacteriales</taxon>
        <taxon>Flavobacteriaceae</taxon>
        <taxon>Aquimarina</taxon>
    </lineage>
</organism>
<sequence>MKKFYKISIPKPCHEDWNKMTPKEKGRFCNSCAKTVIDFTKMSSSQVQDFIHANQNTKMCGHFKRSQLDTIHLSIPIEVIKTKHSLKKSFLLALLIAMGTTLISCTNYDGKKQKIKTVEITENSKSEECPVSLTETSTEKCEKTTPIFLQKMKTRTTIEISHTKGEIIPTEKEIDILEPSDEEIEGDFEIIFGLVEPDIINVNSPVPAHLLETYPAFDKTAKEERTQETFSEQMRKFVTKHYNTNACGNVGLKGTQRIYTQFEINKEGIIKDIKIRAPHPSLEKETERMIQKIPQLIPGTYKNQPVRTKYSLPIIFKLEE</sequence>
<reference evidence="3" key="1">
    <citation type="journal article" date="2019" name="Int. J. Syst. Evol. Microbiol.">
        <title>The Global Catalogue of Microorganisms (GCM) 10K type strain sequencing project: providing services to taxonomists for standard genome sequencing and annotation.</title>
        <authorList>
            <consortium name="The Broad Institute Genomics Platform"/>
            <consortium name="The Broad Institute Genome Sequencing Center for Infectious Disease"/>
            <person name="Wu L."/>
            <person name="Ma J."/>
        </authorList>
    </citation>
    <scope>NUCLEOTIDE SEQUENCE [LARGE SCALE GENOMIC DNA]</scope>
    <source>
        <strain evidence="3">DT92</strain>
    </source>
</reference>
<accession>A0ABW5ASH7</accession>
<name>A0ABW5ASH7_9FLAO</name>
<dbReference type="Proteomes" id="UP001597344">
    <property type="component" value="Unassembled WGS sequence"/>
</dbReference>
<dbReference type="EMBL" id="JBHUHY010000003">
    <property type="protein sequence ID" value="MFD2185923.1"/>
    <property type="molecule type" value="Genomic_DNA"/>
</dbReference>
<proteinExistence type="predicted"/>
<dbReference type="SUPFAM" id="SSF74653">
    <property type="entry name" value="TolA/TonB C-terminal domain"/>
    <property type="match status" value="1"/>
</dbReference>
<gene>
    <name evidence="2" type="ORF">ACFSJT_03905</name>
</gene>
<comment type="caution">
    <text evidence="2">The sequence shown here is derived from an EMBL/GenBank/DDBJ whole genome shotgun (WGS) entry which is preliminary data.</text>
</comment>
<keyword evidence="3" id="KW-1185">Reference proteome</keyword>
<dbReference type="Gene3D" id="3.30.1150.10">
    <property type="match status" value="1"/>
</dbReference>
<evidence type="ECO:0000313" key="3">
    <source>
        <dbReference type="Proteomes" id="UP001597344"/>
    </source>
</evidence>
<dbReference type="InterPro" id="IPR037682">
    <property type="entry name" value="TonB_C"/>
</dbReference>
<dbReference type="Pfam" id="PF03544">
    <property type="entry name" value="TonB_C"/>
    <property type="match status" value="1"/>
</dbReference>
<evidence type="ECO:0000259" key="1">
    <source>
        <dbReference type="Pfam" id="PF03544"/>
    </source>
</evidence>
<protein>
    <submittedName>
        <fullName evidence="2">Energy transducer TonB</fullName>
    </submittedName>
</protein>
<feature type="domain" description="TonB C-terminal" evidence="1">
    <location>
        <begin position="260"/>
        <end position="318"/>
    </location>
</feature>
<dbReference type="RefSeq" id="WP_378318911.1">
    <property type="nucleotide sequence ID" value="NZ_JBHUHY010000003.1"/>
</dbReference>